<reference evidence="2" key="1">
    <citation type="submission" date="2021-01" db="EMBL/GenBank/DDBJ databases">
        <authorList>
            <person name="Corre E."/>
            <person name="Pelletier E."/>
            <person name="Niang G."/>
            <person name="Scheremetjew M."/>
            <person name="Finn R."/>
            <person name="Kale V."/>
            <person name="Holt S."/>
            <person name="Cochrane G."/>
            <person name="Meng A."/>
            <person name="Brown T."/>
            <person name="Cohen L."/>
        </authorList>
    </citation>
    <scope>NUCLEOTIDE SEQUENCE</scope>
</reference>
<keyword evidence="1" id="KW-1133">Transmembrane helix</keyword>
<name>A0A7S1B0P9_NOCSC</name>
<keyword evidence="1" id="KW-0472">Membrane</keyword>
<dbReference type="EMBL" id="HBFQ01063985">
    <property type="protein sequence ID" value="CAD8870973.1"/>
    <property type="molecule type" value="Transcribed_RNA"/>
</dbReference>
<accession>A0A7S1B0P9</accession>
<evidence type="ECO:0000313" key="2">
    <source>
        <dbReference type="EMBL" id="CAD8870973.1"/>
    </source>
</evidence>
<keyword evidence="1" id="KW-0812">Transmembrane</keyword>
<proteinExistence type="predicted"/>
<feature type="transmembrane region" description="Helical" evidence="1">
    <location>
        <begin position="335"/>
        <end position="360"/>
    </location>
</feature>
<sequence length="415" mass="45826">MASFPIVNLGVWFYVIFLIFLVLRFLASFPLFKSTIDNVNYCAVLFILLWLSLCYSFLAFVGQVAYFSMHGKFHWTMGLACSSLLSLIPMFWICTVHATLHNIQVKRGKGGARHEIVNQIIALPLVYATMAFGSVMASTNALANVGDEDFAAVAAVALPKAEICLWTADLYMAFALYQYGSLLFDIMTSKLQKDETAGGTSEVAAVVHLQIGAIEGVRPFAVLGFRVFFLVCIAEACWSFFILFLAGDTTATDFFGPVSHVFFPAGTIASLAVIYSMYTIVPVVHGFRPDVPNLSLKCETIVFVVSFAFAQEWVVDMMKGLYQLLSADGQQTMESIPVIGWLSTVDPLVFDVVFACILMWESLALAIMNLHAWPATESWYSVDKVEIGHQKEKTGLPLIDSFADFMNLASEKAPL</sequence>
<feature type="transmembrane region" description="Helical" evidence="1">
    <location>
        <begin position="296"/>
        <end position="315"/>
    </location>
</feature>
<feature type="transmembrane region" description="Helical" evidence="1">
    <location>
        <begin position="73"/>
        <end position="100"/>
    </location>
</feature>
<organism evidence="2">
    <name type="scientific">Noctiluca scintillans</name>
    <name type="common">Sea sparkle</name>
    <name type="synonym">Red tide dinoflagellate</name>
    <dbReference type="NCBI Taxonomy" id="2966"/>
    <lineage>
        <taxon>Eukaryota</taxon>
        <taxon>Sar</taxon>
        <taxon>Alveolata</taxon>
        <taxon>Dinophyceae</taxon>
        <taxon>Noctilucales</taxon>
        <taxon>Noctilucaceae</taxon>
        <taxon>Noctiluca</taxon>
    </lineage>
</organism>
<evidence type="ECO:0000256" key="1">
    <source>
        <dbReference type="SAM" id="Phobius"/>
    </source>
</evidence>
<gene>
    <name evidence="2" type="ORF">NSCI0253_LOCUS45330</name>
</gene>
<feature type="transmembrane region" description="Helical" evidence="1">
    <location>
        <begin position="261"/>
        <end position="284"/>
    </location>
</feature>
<feature type="transmembrane region" description="Helical" evidence="1">
    <location>
        <begin position="227"/>
        <end position="246"/>
    </location>
</feature>
<dbReference type="AlphaFoldDB" id="A0A7S1B0P9"/>
<feature type="transmembrane region" description="Helical" evidence="1">
    <location>
        <begin position="163"/>
        <end position="184"/>
    </location>
</feature>
<feature type="transmembrane region" description="Helical" evidence="1">
    <location>
        <begin position="39"/>
        <end position="61"/>
    </location>
</feature>
<feature type="transmembrane region" description="Helical" evidence="1">
    <location>
        <begin position="6"/>
        <end position="27"/>
    </location>
</feature>
<protein>
    <submittedName>
        <fullName evidence="2">Uncharacterized protein</fullName>
    </submittedName>
</protein>
<feature type="transmembrane region" description="Helical" evidence="1">
    <location>
        <begin position="121"/>
        <end position="143"/>
    </location>
</feature>